<protein>
    <recommendedName>
        <fullName evidence="3">Plasmodium RESA N-terminal domain-containing protein</fullName>
    </recommendedName>
</protein>
<sequence>MKYYYRNNYCLSQNILDNKNIINCVNPMTMCSDNKYEEDEKQKGISLNISKCRYFLFPIVGILYIILLNILTFEGNISTNIQFKNTFKRNLSWKEPTLAEVRKSYERTLMDLGEKYMGTTKRLLKKKLKNEKSLFNKYSFLFMNLLNDDLWERFQINYHRLSDTREYINDLDLEINKRLVLLNNETNSELRIHTIWHNVMKSEEKKFNSLNTYFNNNYLELRKKYKTPFNYAKPTCNQCNEFFVLAKKYVENSFNKLFNKWYKNNVYLDADEFKLMVMACRLFWRKTFESLKKDGLLYLKEPFEALHRERKKIHERGGCAFKFKAEEFYEKNTDLVTYKGSHFLNSIKKVNLEEEYDDDDDDEAENEKKKQEKIKDHKKEEEDAYEDNEDYDDYDDYDEEQYDKNGEVIVEGANEDQSYEYNYHYEEPYILTPELIEAIERAVERDVEREVERRSEKLIDDKWKRRLVQEIRDKPKKKVRFNS</sequence>
<dbReference type="Gene3D" id="6.10.280.180">
    <property type="entry name" value="Plasmodium RESA, N-terminal helical domain"/>
    <property type="match status" value="1"/>
</dbReference>
<evidence type="ECO:0000259" key="3">
    <source>
        <dbReference type="Pfam" id="PF09687"/>
    </source>
</evidence>
<evidence type="ECO:0000313" key="4">
    <source>
        <dbReference type="EMBL" id="CDO62248.1"/>
    </source>
</evidence>
<evidence type="ECO:0000313" key="5">
    <source>
        <dbReference type="Proteomes" id="UP000027581"/>
    </source>
</evidence>
<keyword evidence="2" id="KW-0812">Transmembrane</keyword>
<dbReference type="VEuPathDB" id="PlasmoDB:PRCDC_0200700"/>
<feature type="compositionally biased region" description="Acidic residues" evidence="1">
    <location>
        <begin position="355"/>
        <end position="365"/>
    </location>
</feature>
<dbReference type="Pfam" id="PF09687">
    <property type="entry name" value="PRESAN"/>
    <property type="match status" value="1"/>
</dbReference>
<feature type="domain" description="Plasmodium RESA N-terminal" evidence="3">
    <location>
        <begin position="172"/>
        <end position="293"/>
    </location>
</feature>
<dbReference type="EMBL" id="HG810763">
    <property type="protein sequence ID" value="CDO62248.1"/>
    <property type="molecule type" value="Genomic_DNA"/>
</dbReference>
<name>A0A060RS14_PLARE</name>
<dbReference type="AlphaFoldDB" id="A0A060RS14"/>
<evidence type="ECO:0000256" key="1">
    <source>
        <dbReference type="SAM" id="MobiDB-lite"/>
    </source>
</evidence>
<organism evidence="4 5">
    <name type="scientific">Plasmodium reichenowi</name>
    <dbReference type="NCBI Taxonomy" id="5854"/>
    <lineage>
        <taxon>Eukaryota</taxon>
        <taxon>Sar</taxon>
        <taxon>Alveolata</taxon>
        <taxon>Apicomplexa</taxon>
        <taxon>Aconoidasida</taxon>
        <taxon>Haemosporida</taxon>
        <taxon>Plasmodiidae</taxon>
        <taxon>Plasmodium</taxon>
        <taxon>Plasmodium (Laverania)</taxon>
    </lineage>
</organism>
<dbReference type="InterPro" id="IPR044885">
    <property type="entry name" value="PRESA_N_sf"/>
</dbReference>
<accession>A0A060RS14</accession>
<dbReference type="PANTHER" id="PTHR36193:SF23">
    <property type="entry name" value="PHISTB DOMAIN-CONTAINING RESA-LIKE PROTEIN 1"/>
    <property type="match status" value="1"/>
</dbReference>
<gene>
    <name evidence="4" type="ORF">PRCDC_0200700</name>
</gene>
<feature type="compositionally biased region" description="Acidic residues" evidence="1">
    <location>
        <begin position="382"/>
        <end position="401"/>
    </location>
</feature>
<keyword evidence="5" id="KW-1185">Reference proteome</keyword>
<keyword evidence="2" id="KW-0472">Membrane</keyword>
<dbReference type="InterPro" id="IPR019111">
    <property type="entry name" value="PRESA_N"/>
</dbReference>
<dbReference type="PhylomeDB" id="A0A060RS14"/>
<feature type="compositionally biased region" description="Basic and acidic residues" evidence="1">
    <location>
        <begin position="366"/>
        <end position="381"/>
    </location>
</feature>
<evidence type="ECO:0000256" key="2">
    <source>
        <dbReference type="SAM" id="Phobius"/>
    </source>
</evidence>
<feature type="region of interest" description="Disordered" evidence="1">
    <location>
        <begin position="355"/>
        <end position="405"/>
    </location>
</feature>
<feature type="transmembrane region" description="Helical" evidence="2">
    <location>
        <begin position="54"/>
        <end position="73"/>
    </location>
</feature>
<reference evidence="4" key="2">
    <citation type="submission" date="2014-05" db="EMBL/GenBank/DDBJ databases">
        <title>The genome sequences of chimpanzee malaria parasites reveal the path to human adaptation.</title>
        <authorList>
            <person name="Otto T.D."/>
            <person name="Rayner J.C."/>
            <person name="Boehme U."/>
            <person name="Pain A."/>
            <person name="Spottiswoode N."/>
            <person name="Sanders M."/>
            <person name="Quail M."/>
            <person name="Ollomo B."/>
            <person name="Renaud F."/>
            <person name="Thomas A.W."/>
            <person name="Prugnolle F."/>
            <person name="Conway D.J."/>
            <person name="Newbold C."/>
            <person name="Berriman M."/>
        </authorList>
    </citation>
    <scope>NUCLEOTIDE SEQUENCE [LARGE SCALE GENOMIC DNA]</scope>
    <source>
        <strain evidence="4">CDC</strain>
    </source>
</reference>
<proteinExistence type="predicted"/>
<reference evidence="4" key="1">
    <citation type="submission" date="2014-01" db="EMBL/GenBank/DDBJ databases">
        <authorList>
            <person name="Aslett M."/>
        </authorList>
    </citation>
    <scope>NUCLEOTIDE SEQUENCE</scope>
    <source>
        <strain evidence="4">CDC</strain>
    </source>
</reference>
<dbReference type="VEuPathDB" id="PlasmoDB:PRG01_0200900"/>
<dbReference type="PANTHER" id="PTHR36193">
    <property type="entry name" value="PHISTB DOMAIN-CONTAINING RESA-LIKE PROTEIN 1"/>
    <property type="match status" value="1"/>
</dbReference>
<dbReference type="Proteomes" id="UP000027581">
    <property type="component" value="Unassembled WGS sequence"/>
</dbReference>
<keyword evidence="2" id="KW-1133">Transmembrane helix</keyword>